<dbReference type="OrthoDB" id="9764327at2"/>
<dbReference type="InterPro" id="IPR036878">
    <property type="entry name" value="Glu_permease_IIB"/>
</dbReference>
<protein>
    <submittedName>
        <fullName evidence="15">PTS system IIB component, Glc family /PTS system IIC component, Glc family</fullName>
    </submittedName>
</protein>
<keyword evidence="2" id="KW-0813">Transport</keyword>
<dbReference type="InterPro" id="IPR013013">
    <property type="entry name" value="PTS_EIIC_1"/>
</dbReference>
<evidence type="ECO:0000256" key="12">
    <source>
        <dbReference type="SAM" id="Phobius"/>
    </source>
</evidence>
<dbReference type="RefSeq" id="WP_092572052.1">
    <property type="nucleotide sequence ID" value="NZ_FOEN01000007.1"/>
</dbReference>
<keyword evidence="16" id="KW-1185">Reference proteome</keyword>
<evidence type="ECO:0000256" key="4">
    <source>
        <dbReference type="ARBA" id="ARBA00022597"/>
    </source>
</evidence>
<feature type="transmembrane region" description="Helical" evidence="12">
    <location>
        <begin position="345"/>
        <end position="368"/>
    </location>
</feature>
<feature type="transmembrane region" description="Helical" evidence="12">
    <location>
        <begin position="227"/>
        <end position="244"/>
    </location>
</feature>
<dbReference type="STRING" id="89093.SAMN04488558_10783"/>
<feature type="transmembrane region" description="Helical" evidence="12">
    <location>
        <begin position="92"/>
        <end position="112"/>
    </location>
</feature>
<feature type="transmembrane region" description="Helical" evidence="12">
    <location>
        <begin position="132"/>
        <end position="153"/>
    </location>
</feature>
<accession>A0A1H9EMS7</accession>
<dbReference type="EMBL" id="FOEN01000007">
    <property type="protein sequence ID" value="SEQ26892.1"/>
    <property type="molecule type" value="Genomic_DNA"/>
</dbReference>
<dbReference type="Pfam" id="PF02378">
    <property type="entry name" value="PTS_EIIC"/>
    <property type="match status" value="1"/>
</dbReference>
<dbReference type="GO" id="GO:0005886">
    <property type="term" value="C:plasma membrane"/>
    <property type="evidence" value="ECO:0007669"/>
    <property type="project" value="UniProtKB-SubCell"/>
</dbReference>
<feature type="transmembrane region" description="Helical" evidence="12">
    <location>
        <begin position="287"/>
        <end position="304"/>
    </location>
</feature>
<dbReference type="PANTHER" id="PTHR30009">
    <property type="entry name" value="CYTOCHROME C-TYPE SYNTHESIS PROTEIN AND PTS TRANSMEMBRANE COMPONENT"/>
    <property type="match status" value="1"/>
</dbReference>
<dbReference type="PANTHER" id="PTHR30009:SF20">
    <property type="entry name" value="PTS SYSTEM GLUCOSE-SPECIFIC EIICB COMPONENT-RELATED"/>
    <property type="match status" value="1"/>
</dbReference>
<evidence type="ECO:0000256" key="3">
    <source>
        <dbReference type="ARBA" id="ARBA00022475"/>
    </source>
</evidence>
<evidence type="ECO:0000256" key="9">
    <source>
        <dbReference type="ARBA" id="ARBA00022989"/>
    </source>
</evidence>
<dbReference type="PROSITE" id="PS51098">
    <property type="entry name" value="PTS_EIIB_TYPE_1"/>
    <property type="match status" value="1"/>
</dbReference>
<name>A0A1H9EMS7_9LACT</name>
<dbReference type="InterPro" id="IPR011301">
    <property type="entry name" value="PTS_Mal/Glc-sp_IIBC_component"/>
</dbReference>
<evidence type="ECO:0000256" key="5">
    <source>
        <dbReference type="ARBA" id="ARBA00022679"/>
    </source>
</evidence>
<keyword evidence="10 12" id="KW-0472">Membrane</keyword>
<dbReference type="GO" id="GO:0016301">
    <property type="term" value="F:kinase activity"/>
    <property type="evidence" value="ECO:0007669"/>
    <property type="project" value="UniProtKB-KW"/>
</dbReference>
<feature type="transmembrane region" description="Helical" evidence="12">
    <location>
        <begin position="57"/>
        <end position="80"/>
    </location>
</feature>
<keyword evidence="7 12" id="KW-0812">Transmembrane</keyword>
<organism evidence="15 16">
    <name type="scientific">Ignavigranum ruoffiae</name>
    <dbReference type="NCBI Taxonomy" id="89093"/>
    <lineage>
        <taxon>Bacteria</taxon>
        <taxon>Bacillati</taxon>
        <taxon>Bacillota</taxon>
        <taxon>Bacilli</taxon>
        <taxon>Lactobacillales</taxon>
        <taxon>Aerococcaceae</taxon>
        <taxon>Ignavigranum</taxon>
    </lineage>
</organism>
<feature type="transmembrane region" description="Helical" evidence="12">
    <location>
        <begin position="389"/>
        <end position="407"/>
    </location>
</feature>
<feature type="active site" description="Phosphocysteine intermediate; for EIIB activity" evidence="11">
    <location>
        <position position="464"/>
    </location>
</feature>
<feature type="transmembrane region" description="Helical" evidence="12">
    <location>
        <begin position="174"/>
        <end position="192"/>
    </location>
</feature>
<dbReference type="NCBIfam" id="TIGR00826">
    <property type="entry name" value="EIIB_glc"/>
    <property type="match status" value="1"/>
</dbReference>
<evidence type="ECO:0000256" key="8">
    <source>
        <dbReference type="ARBA" id="ARBA00022777"/>
    </source>
</evidence>
<keyword evidence="6" id="KW-0598">Phosphotransferase system</keyword>
<dbReference type="CDD" id="cd00212">
    <property type="entry name" value="PTS_IIB_glc"/>
    <property type="match status" value="1"/>
</dbReference>
<keyword evidence="9 12" id="KW-1133">Transmembrane helix</keyword>
<dbReference type="PROSITE" id="PS51103">
    <property type="entry name" value="PTS_EIIC_TYPE_1"/>
    <property type="match status" value="1"/>
</dbReference>
<comment type="subcellular location">
    <subcellularLocation>
        <location evidence="1">Cell membrane</location>
        <topology evidence="1">Multi-pass membrane protein</topology>
    </subcellularLocation>
</comment>
<feature type="transmembrane region" description="Helical" evidence="12">
    <location>
        <begin position="198"/>
        <end position="220"/>
    </location>
</feature>
<dbReference type="GO" id="GO:0009401">
    <property type="term" value="P:phosphoenolpyruvate-dependent sugar phosphotransferase system"/>
    <property type="evidence" value="ECO:0007669"/>
    <property type="project" value="UniProtKB-KW"/>
</dbReference>
<evidence type="ECO:0000256" key="6">
    <source>
        <dbReference type="ARBA" id="ARBA00022683"/>
    </source>
</evidence>
<dbReference type="InterPro" id="IPR001996">
    <property type="entry name" value="PTS_IIB_1"/>
</dbReference>
<evidence type="ECO:0000256" key="11">
    <source>
        <dbReference type="PROSITE-ProRule" id="PRU00421"/>
    </source>
</evidence>
<gene>
    <name evidence="15" type="ORF">SAMN04488558_10783</name>
</gene>
<dbReference type="FunFam" id="3.30.1360.60:FF:000001">
    <property type="entry name" value="PTS system glucose-specific IIBC component PtsG"/>
    <property type="match status" value="1"/>
</dbReference>
<dbReference type="InterPro" id="IPR018113">
    <property type="entry name" value="PTrfase_EIIB_Cys"/>
</dbReference>
<keyword evidence="4" id="KW-0762">Sugar transport</keyword>
<reference evidence="15 16" key="1">
    <citation type="submission" date="2016-10" db="EMBL/GenBank/DDBJ databases">
        <authorList>
            <person name="de Groot N.N."/>
        </authorList>
    </citation>
    <scope>NUCLEOTIDE SEQUENCE [LARGE SCALE GENOMIC DNA]</scope>
    <source>
        <strain evidence="15 16">DSM 15695</strain>
    </source>
</reference>
<dbReference type="GO" id="GO:1904659">
    <property type="term" value="P:D-glucose transmembrane transport"/>
    <property type="evidence" value="ECO:0007669"/>
    <property type="project" value="TreeGrafter"/>
</dbReference>
<keyword evidence="5" id="KW-0808">Transferase</keyword>
<evidence type="ECO:0000259" key="13">
    <source>
        <dbReference type="PROSITE" id="PS51098"/>
    </source>
</evidence>
<evidence type="ECO:0000259" key="14">
    <source>
        <dbReference type="PROSITE" id="PS51103"/>
    </source>
</evidence>
<dbReference type="NCBIfam" id="TIGR02004">
    <property type="entry name" value="PTS-IIBC-malX"/>
    <property type="match status" value="1"/>
</dbReference>
<feature type="domain" description="PTS EIIC type-1" evidence="14">
    <location>
        <begin position="5"/>
        <end position="423"/>
    </location>
</feature>
<dbReference type="InterPro" id="IPR003352">
    <property type="entry name" value="PTS_EIIC"/>
</dbReference>
<evidence type="ECO:0000256" key="2">
    <source>
        <dbReference type="ARBA" id="ARBA00022448"/>
    </source>
</evidence>
<evidence type="ECO:0000256" key="7">
    <source>
        <dbReference type="ARBA" id="ARBA00022692"/>
    </source>
</evidence>
<sequence length="526" mass="57178">MKKKSSMMEFFQGLGRTFMLPVALLAFMGLLLGIGSSFTSPAVLDKLPFLAHPILQLIFAFMSTIGSFAFTYLPVMFAMAIPLGLVRKEKGVAAFSGFVGYTVMHLAINFVLNARGMLAEADQMRTAGQGMVFGIQTLEMGVLGGIIAGLIVYKLHNKYFDIQLHDSFSFFSGVRFVPIISSLLMGLVGLGLPFIWPYFAMFIALIGKAIQSSGVFGPFLFGSGERLLLPFGLHHILVALIRFTEAGGSMLVDGHQTAGALNIFYEELSKGLAISPQATAFLSQGKMPTFIFGLPAAALAMYHTASADRRASIKGLLISGVVATAVTGITEPIEFLFLFVSPLLWVFHVIMTGLGFMAMALLGVTIGNTDGGILDFIIFGILQGNQTKWYLVLVVGLIWFAIYYFVFKTVILKKNLPTPGRAKLASETEYSREELKSKGQSDYDIPAILAALGGKDNLLSLDNCVTRLRLVLADGDQVQDERLKELGALGVVHLDKENVQVIIGTKVTSVRNQLEDYMMSGDTHEL</sequence>
<feature type="transmembrane region" description="Helical" evidence="12">
    <location>
        <begin position="316"/>
        <end position="339"/>
    </location>
</feature>
<evidence type="ECO:0000313" key="15">
    <source>
        <dbReference type="EMBL" id="SEQ26892.1"/>
    </source>
</evidence>
<dbReference type="Gene3D" id="3.30.1360.60">
    <property type="entry name" value="Glucose permease domain IIB"/>
    <property type="match status" value="1"/>
</dbReference>
<dbReference type="Proteomes" id="UP000198833">
    <property type="component" value="Unassembled WGS sequence"/>
</dbReference>
<dbReference type="Pfam" id="PF00367">
    <property type="entry name" value="PTS_EIIB"/>
    <property type="match status" value="1"/>
</dbReference>
<dbReference type="GO" id="GO:0090564">
    <property type="term" value="F:protein-phosphocysteine-glucose phosphotransferase system transporter activity"/>
    <property type="evidence" value="ECO:0007669"/>
    <property type="project" value="TreeGrafter"/>
</dbReference>
<dbReference type="PROSITE" id="PS01035">
    <property type="entry name" value="PTS_EIIB_TYPE_1_CYS"/>
    <property type="match status" value="1"/>
</dbReference>
<dbReference type="SUPFAM" id="SSF55604">
    <property type="entry name" value="Glucose permease domain IIB"/>
    <property type="match status" value="1"/>
</dbReference>
<evidence type="ECO:0000256" key="10">
    <source>
        <dbReference type="ARBA" id="ARBA00023136"/>
    </source>
</evidence>
<feature type="domain" description="PTS EIIB type-1" evidence="13">
    <location>
        <begin position="442"/>
        <end position="524"/>
    </location>
</feature>
<proteinExistence type="predicted"/>
<dbReference type="InterPro" id="IPR050429">
    <property type="entry name" value="PTS_Glucose_EIICBA"/>
</dbReference>
<keyword evidence="3" id="KW-1003">Cell membrane</keyword>
<dbReference type="AlphaFoldDB" id="A0A1H9EMS7"/>
<dbReference type="GO" id="GO:0008982">
    <property type="term" value="F:protein-N(PI)-phosphohistidine-sugar phosphotransferase activity"/>
    <property type="evidence" value="ECO:0007669"/>
    <property type="project" value="InterPro"/>
</dbReference>
<evidence type="ECO:0000256" key="1">
    <source>
        <dbReference type="ARBA" id="ARBA00004651"/>
    </source>
</evidence>
<dbReference type="NCBIfam" id="NF007509">
    <property type="entry name" value="PRK10110.1"/>
    <property type="match status" value="1"/>
</dbReference>
<evidence type="ECO:0000313" key="16">
    <source>
        <dbReference type="Proteomes" id="UP000198833"/>
    </source>
</evidence>
<keyword evidence="8" id="KW-0418">Kinase</keyword>